<dbReference type="PANTHER" id="PTHR37171">
    <property type="entry name" value="SERINE/THREONINE-PROTEIN KINASE YRZF-RELATED"/>
    <property type="match status" value="1"/>
</dbReference>
<dbReference type="Gene3D" id="1.10.510.10">
    <property type="entry name" value="Transferase(Phosphotransferase) domain 1"/>
    <property type="match status" value="1"/>
</dbReference>
<accession>A0A1H9YFF0</accession>
<dbReference type="InterPro" id="IPR052396">
    <property type="entry name" value="Meiotic_Drive_Suppr_Kinase"/>
</dbReference>
<dbReference type="EMBL" id="FOHJ01000001">
    <property type="protein sequence ID" value="SES67750.1"/>
    <property type="molecule type" value="Genomic_DNA"/>
</dbReference>
<keyword evidence="2" id="KW-1185">Reference proteome</keyword>
<dbReference type="RefSeq" id="WP_093130971.1">
    <property type="nucleotide sequence ID" value="NZ_FOHJ01000001.1"/>
</dbReference>
<dbReference type="InterPro" id="IPR011009">
    <property type="entry name" value="Kinase-like_dom_sf"/>
</dbReference>
<dbReference type="STRING" id="237682.SAMN05421676_101150"/>
<evidence type="ECO:0000313" key="1">
    <source>
        <dbReference type="EMBL" id="SES67750.1"/>
    </source>
</evidence>
<evidence type="ECO:0008006" key="3">
    <source>
        <dbReference type="Google" id="ProtNLM"/>
    </source>
</evidence>
<gene>
    <name evidence="1" type="ORF">SAMN05421676_101150</name>
</gene>
<dbReference type="Proteomes" id="UP000199095">
    <property type="component" value="Unassembled WGS sequence"/>
</dbReference>
<dbReference type="SUPFAM" id="SSF56112">
    <property type="entry name" value="Protein kinase-like (PK-like)"/>
    <property type="match status" value="1"/>
</dbReference>
<protein>
    <recommendedName>
        <fullName evidence="3">Serine/threonine protein kinase</fullName>
    </recommendedName>
</protein>
<dbReference type="PANTHER" id="PTHR37171:SF1">
    <property type="entry name" value="SERINE_THREONINE-PROTEIN KINASE YRZF-RELATED"/>
    <property type="match status" value="1"/>
</dbReference>
<organism evidence="1 2">
    <name type="scientific">Salinibacillus kushneri</name>
    <dbReference type="NCBI Taxonomy" id="237682"/>
    <lineage>
        <taxon>Bacteria</taxon>
        <taxon>Bacillati</taxon>
        <taxon>Bacillota</taxon>
        <taxon>Bacilli</taxon>
        <taxon>Bacillales</taxon>
        <taxon>Bacillaceae</taxon>
        <taxon>Salinibacillus</taxon>
    </lineage>
</organism>
<name>A0A1H9YFF0_9BACI</name>
<reference evidence="2" key="1">
    <citation type="submission" date="2016-10" db="EMBL/GenBank/DDBJ databases">
        <authorList>
            <person name="Varghese N."/>
            <person name="Submissions S."/>
        </authorList>
    </citation>
    <scope>NUCLEOTIDE SEQUENCE [LARGE SCALE GENOMIC DNA]</scope>
    <source>
        <strain evidence="2">CGMCC 1.3566</strain>
    </source>
</reference>
<proteinExistence type="predicted"/>
<sequence length="201" mass="23872">MKDISELVEAVKFYKTKIRSYPDDLIFVGKGRSAVVFRIAHTQWAVKIFYPAYEYLAQQEVSIYNELDNSRFFPEIYEEGANYFVLTFLSGVTFYDCLRKGIEITPEMVKQVDEALEYTKMKGLNPTDTHLKNIILTNDGSIKLIDVARFKQEKECNQWEDLKASYKKFYQLRYFPKKFPKIILEMIIRLYRYNLLPQSLF</sequence>
<dbReference type="AlphaFoldDB" id="A0A1H9YFF0"/>
<dbReference type="OrthoDB" id="529320at2"/>
<evidence type="ECO:0000313" key="2">
    <source>
        <dbReference type="Proteomes" id="UP000199095"/>
    </source>
</evidence>